<name>A0AB34IGY1_PRYPA</name>
<keyword evidence="2" id="KW-0326">Glycosidase</keyword>
<reference evidence="3 4" key="1">
    <citation type="journal article" date="2024" name="Science">
        <title>Giant polyketide synthase enzymes in the biosynthesis of giant marine polyether toxins.</title>
        <authorList>
            <person name="Fallon T.R."/>
            <person name="Shende V.V."/>
            <person name="Wierzbicki I.H."/>
            <person name="Pendleton A.L."/>
            <person name="Watervoot N.F."/>
            <person name="Auber R.P."/>
            <person name="Gonzalez D.J."/>
            <person name="Wisecaver J.H."/>
            <person name="Moore B.S."/>
        </authorList>
    </citation>
    <scope>NUCLEOTIDE SEQUENCE [LARGE SCALE GENOMIC DNA]</scope>
    <source>
        <strain evidence="3 4">12B1</strain>
    </source>
</reference>
<sequence length="528" mass="55301">MSFGFPGPPHLRPTIHYAPSFVSSRGGWHDIAAALTLGGVHHVFQGEGWNHAVSADLVHWRAAPHGPKAVRESYAGMASFSEPCSGFLTRDPRDGTVCAGFRQCASTRGVAGGAPWDVPLELRCASDLSSWNDASPEYLFNVSWYRPLPYDPARPWLDTDGNWYLLLSMDGCNATTRALPCAAGGQVVLWRSASLRGGAWEEVGPVFTSSRTVLPAGRLTREFVTIEWLGSLQGDPRGGGPRGTLLLLNNVGGNGGGEGCCAGSTAYFTLSQREPGAPLVEDGPPQGMIDWGAFAVKEGASGGDWRQMLDGTASRGLSMARALGSEQIDHVSVPGRRVLIGWTGPSPLAALGGEGSAQSLPRELSLSARRQLLQRFVPELQALRRAHSAGGAAAAGLQAEALAFFPAACGAARAACGLELLREGSRKTVIALEAQRGLVTVDATAQGNARVRGGPLPPADETTGGWSVHVIVDHCLIEVIVSNITAFVVYAAPSPNASEIALVGVEGMPASLDVWQLASAHPIDGSAV</sequence>
<dbReference type="GO" id="GO:0004553">
    <property type="term" value="F:hydrolase activity, hydrolyzing O-glycosyl compounds"/>
    <property type="evidence" value="ECO:0007669"/>
    <property type="project" value="InterPro"/>
</dbReference>
<dbReference type="SMART" id="SM00640">
    <property type="entry name" value="Glyco_32"/>
    <property type="match status" value="1"/>
</dbReference>
<dbReference type="Gene3D" id="2.115.10.20">
    <property type="entry name" value="Glycosyl hydrolase domain, family 43"/>
    <property type="match status" value="1"/>
</dbReference>
<dbReference type="InterPro" id="IPR013320">
    <property type="entry name" value="ConA-like_dom_sf"/>
</dbReference>
<dbReference type="Gene3D" id="2.60.120.560">
    <property type="entry name" value="Exo-inulinase, domain 1"/>
    <property type="match status" value="1"/>
</dbReference>
<evidence type="ECO:0000313" key="3">
    <source>
        <dbReference type="EMBL" id="KAL1498447.1"/>
    </source>
</evidence>
<dbReference type="SUPFAM" id="SSF49899">
    <property type="entry name" value="Concanavalin A-like lectins/glucanases"/>
    <property type="match status" value="1"/>
</dbReference>
<accession>A0AB34IGY1</accession>
<dbReference type="InterPro" id="IPR023296">
    <property type="entry name" value="Glyco_hydro_beta-prop_sf"/>
</dbReference>
<dbReference type="Proteomes" id="UP001515480">
    <property type="component" value="Unassembled WGS sequence"/>
</dbReference>
<evidence type="ECO:0000313" key="4">
    <source>
        <dbReference type="Proteomes" id="UP001515480"/>
    </source>
</evidence>
<proteinExistence type="predicted"/>
<gene>
    <name evidence="3" type="ORF">AB1Y20_013772</name>
</gene>
<evidence type="ECO:0000256" key="1">
    <source>
        <dbReference type="ARBA" id="ARBA00022801"/>
    </source>
</evidence>
<organism evidence="3 4">
    <name type="scientific">Prymnesium parvum</name>
    <name type="common">Toxic golden alga</name>
    <dbReference type="NCBI Taxonomy" id="97485"/>
    <lineage>
        <taxon>Eukaryota</taxon>
        <taxon>Haptista</taxon>
        <taxon>Haptophyta</taxon>
        <taxon>Prymnesiophyceae</taxon>
        <taxon>Prymnesiales</taxon>
        <taxon>Prymnesiaceae</taxon>
        <taxon>Prymnesium</taxon>
    </lineage>
</organism>
<dbReference type="SUPFAM" id="SSF75005">
    <property type="entry name" value="Arabinanase/levansucrase/invertase"/>
    <property type="match status" value="1"/>
</dbReference>
<evidence type="ECO:0000256" key="2">
    <source>
        <dbReference type="ARBA" id="ARBA00023295"/>
    </source>
</evidence>
<dbReference type="InterPro" id="IPR001362">
    <property type="entry name" value="Glyco_hydro_32"/>
</dbReference>
<keyword evidence="1" id="KW-0378">Hydrolase</keyword>
<keyword evidence="4" id="KW-1185">Reference proteome</keyword>
<dbReference type="GO" id="GO:0005975">
    <property type="term" value="P:carbohydrate metabolic process"/>
    <property type="evidence" value="ECO:0007669"/>
    <property type="project" value="InterPro"/>
</dbReference>
<protein>
    <recommendedName>
        <fullName evidence="5">Beta-fructofuranosidase</fullName>
    </recommendedName>
</protein>
<dbReference type="AlphaFoldDB" id="A0AB34IGY1"/>
<dbReference type="EMBL" id="JBGBPQ010000027">
    <property type="protein sequence ID" value="KAL1498447.1"/>
    <property type="molecule type" value="Genomic_DNA"/>
</dbReference>
<evidence type="ECO:0008006" key="5">
    <source>
        <dbReference type="Google" id="ProtNLM"/>
    </source>
</evidence>
<comment type="caution">
    <text evidence="3">The sequence shown here is derived from an EMBL/GenBank/DDBJ whole genome shotgun (WGS) entry which is preliminary data.</text>
</comment>